<keyword evidence="2" id="KW-0812">Transmembrane</keyword>
<keyword evidence="4" id="KW-1185">Reference proteome</keyword>
<dbReference type="OrthoDB" id="4486018at2"/>
<accession>A0A379M4L5</accession>
<protein>
    <submittedName>
        <fullName evidence="3">Uncharacterized protein</fullName>
    </submittedName>
</protein>
<feature type="transmembrane region" description="Helical" evidence="2">
    <location>
        <begin position="239"/>
        <end position="259"/>
    </location>
</feature>
<organism evidence="3 4">
    <name type="scientific">Rhodococcus gordoniae</name>
    <dbReference type="NCBI Taxonomy" id="223392"/>
    <lineage>
        <taxon>Bacteria</taxon>
        <taxon>Bacillati</taxon>
        <taxon>Actinomycetota</taxon>
        <taxon>Actinomycetes</taxon>
        <taxon>Mycobacteriales</taxon>
        <taxon>Nocardiaceae</taxon>
        <taxon>Rhodococcus</taxon>
    </lineage>
</organism>
<evidence type="ECO:0000313" key="4">
    <source>
        <dbReference type="Proteomes" id="UP000254569"/>
    </source>
</evidence>
<evidence type="ECO:0000313" key="3">
    <source>
        <dbReference type="EMBL" id="SUE17267.1"/>
    </source>
</evidence>
<sequence length="335" mass="33663">MRPMLGISVDDGEVCAVLVDADVPSLGPFDSQRGFGAPGDTPAEAAAAAASAMAERASAASLTLVAAAVVTGPENDEDADPVTEAVRAVLGVDVDTVLLDDARLAFLAGAPELADLPVLALHTRTYGVESASMVDVPSRAVLSTVSPDGDEFGPYTQSLPEAMDEAVARAGISPHAVVFLDLRPGDARPARELATVLGVPFVTPHGVPWHRATGAALVAAARRAPTVVATPPSRRRGTVLLATLVALVALLGGGLAVAVSSGVQAERSAPGLQTAVAPPPSPVPSPDRAPVADPCLEARPASWPARASDPAVDPAPSSEATPTENPCGSAQPTAP</sequence>
<keyword evidence="2" id="KW-1133">Transmembrane helix</keyword>
<keyword evidence="2" id="KW-0472">Membrane</keyword>
<dbReference type="AlphaFoldDB" id="A0A379M4L5"/>
<feature type="compositionally biased region" description="Pro residues" evidence="1">
    <location>
        <begin position="277"/>
        <end position="287"/>
    </location>
</feature>
<feature type="region of interest" description="Disordered" evidence="1">
    <location>
        <begin position="270"/>
        <end position="335"/>
    </location>
</feature>
<evidence type="ECO:0000256" key="2">
    <source>
        <dbReference type="SAM" id="Phobius"/>
    </source>
</evidence>
<dbReference type="Proteomes" id="UP000254569">
    <property type="component" value="Unassembled WGS sequence"/>
</dbReference>
<reference evidence="3 4" key="1">
    <citation type="submission" date="2018-06" db="EMBL/GenBank/DDBJ databases">
        <authorList>
            <consortium name="Pathogen Informatics"/>
            <person name="Doyle S."/>
        </authorList>
    </citation>
    <scope>NUCLEOTIDE SEQUENCE [LARGE SCALE GENOMIC DNA]</scope>
    <source>
        <strain evidence="3 4">NCTC13296</strain>
    </source>
</reference>
<dbReference type="EMBL" id="UGVI01000001">
    <property type="protein sequence ID" value="SUE17267.1"/>
    <property type="molecule type" value="Genomic_DNA"/>
</dbReference>
<evidence type="ECO:0000256" key="1">
    <source>
        <dbReference type="SAM" id="MobiDB-lite"/>
    </source>
</evidence>
<proteinExistence type="predicted"/>
<feature type="compositionally biased region" description="Polar residues" evidence="1">
    <location>
        <begin position="318"/>
        <end position="335"/>
    </location>
</feature>
<gene>
    <name evidence="3" type="ORF">NCTC13296_04167</name>
</gene>
<name>A0A379M4L5_9NOCA</name>
<dbReference type="RefSeq" id="WP_064064377.1">
    <property type="nucleotide sequence ID" value="NZ_LPZN01000035.1"/>
</dbReference>